<accession>A0A9P3BNU1</accession>
<evidence type="ECO:0000256" key="1">
    <source>
        <dbReference type="SAM" id="MobiDB-lite"/>
    </source>
</evidence>
<reference evidence="2 3" key="1">
    <citation type="submission" date="2018-10" db="EMBL/GenBank/DDBJ databases">
        <title>Pan-genome distribution and transcriptional activeness of fungal secondary metabolism genes in Aspergillus section Fumigati.</title>
        <authorList>
            <person name="Takahashi H."/>
            <person name="Umemura M."/>
            <person name="Ninomiya A."/>
            <person name="Kusuya Y."/>
            <person name="Urayama S."/>
            <person name="Shimizu M."/>
            <person name="Watanabe A."/>
            <person name="Kamei K."/>
            <person name="Yaguchi T."/>
            <person name="Hagiwara D."/>
        </authorList>
    </citation>
    <scope>NUCLEOTIDE SEQUENCE [LARGE SCALE GENOMIC DNA]</scope>
    <source>
        <strain evidence="2 3">IFM 55266</strain>
    </source>
</reference>
<dbReference type="AlphaFoldDB" id="A0A9P3BNU1"/>
<organism evidence="2 3">
    <name type="scientific">Aspergillus pseudoviridinutans</name>
    <dbReference type="NCBI Taxonomy" id="1517512"/>
    <lineage>
        <taxon>Eukaryota</taxon>
        <taxon>Fungi</taxon>
        <taxon>Dikarya</taxon>
        <taxon>Ascomycota</taxon>
        <taxon>Pezizomycotina</taxon>
        <taxon>Eurotiomycetes</taxon>
        <taxon>Eurotiomycetidae</taxon>
        <taxon>Eurotiales</taxon>
        <taxon>Aspergillaceae</taxon>
        <taxon>Aspergillus</taxon>
        <taxon>Aspergillus subgen. Fumigati</taxon>
    </lineage>
</organism>
<name>A0A9P3BNU1_9EURO</name>
<evidence type="ECO:0000313" key="3">
    <source>
        <dbReference type="Proteomes" id="UP001043456"/>
    </source>
</evidence>
<keyword evidence="3" id="KW-1185">Reference proteome</keyword>
<dbReference type="OrthoDB" id="4895350at2759"/>
<dbReference type="EMBL" id="BHVY01000008">
    <property type="protein sequence ID" value="GIJ91154.1"/>
    <property type="molecule type" value="Genomic_DNA"/>
</dbReference>
<protein>
    <submittedName>
        <fullName evidence="2">Uncharacterized protein</fullName>
    </submittedName>
</protein>
<dbReference type="RefSeq" id="XP_043161900.1">
    <property type="nucleotide sequence ID" value="XM_043305965.1"/>
</dbReference>
<dbReference type="GeneID" id="67008729"/>
<feature type="compositionally biased region" description="Polar residues" evidence="1">
    <location>
        <begin position="240"/>
        <end position="249"/>
    </location>
</feature>
<gene>
    <name evidence="2" type="ORF">Asppvi_010119</name>
</gene>
<feature type="region of interest" description="Disordered" evidence="1">
    <location>
        <begin position="230"/>
        <end position="249"/>
    </location>
</feature>
<comment type="caution">
    <text evidence="2">The sequence shown here is derived from an EMBL/GenBank/DDBJ whole genome shotgun (WGS) entry which is preliminary data.</text>
</comment>
<sequence>MFFNPAAEEVIDINTWAQTIKSNRDEFRNIFVRRFTHVKNLGSYVLHEYLHVIVEDNSTDEWARVIVERQAAPFRLRKWKAKDQVIIRRWSASKGYKDYEDLEPNYFPFKAMMSSTSSGPIVGDMPLPLITRSFRKGKFSVEKLADILVVCHNSVPNYSPWTFNCYWFAATVFESPSVILGRFVDNQWKYAEWKGKISKIISGERWEKCVQEAAESFKKVLPNIPVGVPDGGNPTDHRNPTVSQAEQHTQYGQELEGYADILVDRLRNVQSHTVLE</sequence>
<evidence type="ECO:0000313" key="2">
    <source>
        <dbReference type="EMBL" id="GIJ91154.1"/>
    </source>
</evidence>
<proteinExistence type="predicted"/>
<dbReference type="Proteomes" id="UP001043456">
    <property type="component" value="Unassembled WGS sequence"/>
</dbReference>